<reference evidence="2 3" key="1">
    <citation type="journal article" date="2015" name="Antonie Van Leeuwenhoek">
        <title>Streptomyces klenkii sp. nov., isolated from deep marine sediment.</title>
        <authorList>
            <person name="Veyisoglu A."/>
            <person name="Sahin N."/>
        </authorList>
    </citation>
    <scope>NUCLEOTIDE SEQUENCE [LARGE SCALE GENOMIC DNA]</scope>
    <source>
        <strain evidence="2 3">KCTC 29202</strain>
    </source>
</reference>
<dbReference type="EMBL" id="RBAM01000001">
    <property type="protein sequence ID" value="RKN77611.1"/>
    <property type="molecule type" value="Genomic_DNA"/>
</dbReference>
<keyword evidence="1" id="KW-0732">Signal</keyword>
<keyword evidence="3" id="KW-1185">Reference proteome</keyword>
<gene>
    <name evidence="2" type="ORF">D7231_02610</name>
</gene>
<protein>
    <recommendedName>
        <fullName evidence="4">Streptomyces killer toxin-like beta/gamma crystallin domain-containing protein</fullName>
    </recommendedName>
</protein>
<dbReference type="AlphaFoldDB" id="A0A3B0BYW8"/>
<dbReference type="OrthoDB" id="4275621at2"/>
<feature type="signal peptide" evidence="1">
    <location>
        <begin position="1"/>
        <end position="21"/>
    </location>
</feature>
<sequence>MRKKIYTAVAVLALAVAPAVAPVAAQAAAPSTGERVQVCPEPFGLERSHGKMSGTICGNHLHGWVEDTKADGRCVFGMFQFSGGSDMYYTNWAAPKGKKIEFDIWGPAGSYPSYFEVGSIPC</sequence>
<feature type="chain" id="PRO_5038525092" description="Streptomyces killer toxin-like beta/gamma crystallin domain-containing protein" evidence="1">
    <location>
        <begin position="22"/>
        <end position="122"/>
    </location>
</feature>
<name>A0A3B0BYW8_9ACTN</name>
<dbReference type="RefSeq" id="WP_120753226.1">
    <property type="nucleotide sequence ID" value="NZ_RBAM01000001.1"/>
</dbReference>
<evidence type="ECO:0000256" key="1">
    <source>
        <dbReference type="SAM" id="SignalP"/>
    </source>
</evidence>
<evidence type="ECO:0000313" key="3">
    <source>
        <dbReference type="Proteomes" id="UP000270343"/>
    </source>
</evidence>
<evidence type="ECO:0008006" key="4">
    <source>
        <dbReference type="Google" id="ProtNLM"/>
    </source>
</evidence>
<accession>A0A3B0BYW8</accession>
<proteinExistence type="predicted"/>
<organism evidence="2 3">
    <name type="scientific">Streptomyces klenkii</name>
    <dbReference type="NCBI Taxonomy" id="1420899"/>
    <lineage>
        <taxon>Bacteria</taxon>
        <taxon>Bacillati</taxon>
        <taxon>Actinomycetota</taxon>
        <taxon>Actinomycetes</taxon>
        <taxon>Kitasatosporales</taxon>
        <taxon>Streptomycetaceae</taxon>
        <taxon>Streptomyces</taxon>
    </lineage>
</organism>
<comment type="caution">
    <text evidence="2">The sequence shown here is derived from an EMBL/GenBank/DDBJ whole genome shotgun (WGS) entry which is preliminary data.</text>
</comment>
<dbReference type="Proteomes" id="UP000270343">
    <property type="component" value="Unassembled WGS sequence"/>
</dbReference>
<evidence type="ECO:0000313" key="2">
    <source>
        <dbReference type="EMBL" id="RKN77611.1"/>
    </source>
</evidence>